<organism evidence="2 3">
    <name type="scientific">Anaeromicropila populeti</name>
    <dbReference type="NCBI Taxonomy" id="37658"/>
    <lineage>
        <taxon>Bacteria</taxon>
        <taxon>Bacillati</taxon>
        <taxon>Bacillota</taxon>
        <taxon>Clostridia</taxon>
        <taxon>Lachnospirales</taxon>
        <taxon>Lachnospiraceae</taxon>
        <taxon>Anaeromicropila</taxon>
    </lineage>
</organism>
<sequence>MYQKIKSFFKKKQKYIIGIAVILLLVIVYKANRDLSQKEVSVEEHVVEKSIVSKEPKLHLADYDELANQDTETEQPEASGSDMERKTDENPDVGSDSKKIKVMDESEETMKDETIENEYDGEPNADSIEFFEVEVETGKDVNGDVAPSGEKVGTWE</sequence>
<keyword evidence="3" id="KW-1185">Reference proteome</keyword>
<accession>A0A1I6JGR6</accession>
<evidence type="ECO:0000256" key="1">
    <source>
        <dbReference type="SAM" id="MobiDB-lite"/>
    </source>
</evidence>
<reference evidence="2 3" key="1">
    <citation type="submission" date="2016-10" db="EMBL/GenBank/DDBJ databases">
        <authorList>
            <person name="de Groot N.N."/>
        </authorList>
    </citation>
    <scope>NUCLEOTIDE SEQUENCE [LARGE SCALE GENOMIC DNA]</scope>
    <source>
        <strain evidence="2 3">743A</strain>
    </source>
</reference>
<name>A0A1I6JGR6_9FIRM</name>
<feature type="region of interest" description="Disordered" evidence="1">
    <location>
        <begin position="61"/>
        <end position="124"/>
    </location>
</feature>
<protein>
    <submittedName>
        <fullName evidence="2">Uncharacterized protein</fullName>
    </submittedName>
</protein>
<dbReference type="STRING" id="37658.SAMN05661086_01646"/>
<feature type="compositionally biased region" description="Basic and acidic residues" evidence="1">
    <location>
        <begin position="82"/>
        <end position="114"/>
    </location>
</feature>
<feature type="compositionally biased region" description="Acidic residues" evidence="1">
    <location>
        <begin position="63"/>
        <end position="75"/>
    </location>
</feature>
<evidence type="ECO:0000313" key="2">
    <source>
        <dbReference type="EMBL" id="SFR77800.1"/>
    </source>
</evidence>
<dbReference type="EMBL" id="FOYZ01000005">
    <property type="protein sequence ID" value="SFR77800.1"/>
    <property type="molecule type" value="Genomic_DNA"/>
</dbReference>
<feature type="compositionally biased region" description="Acidic residues" evidence="1">
    <location>
        <begin position="115"/>
        <end position="124"/>
    </location>
</feature>
<dbReference type="AlphaFoldDB" id="A0A1I6JGR6"/>
<dbReference type="RefSeq" id="WP_092560203.1">
    <property type="nucleotide sequence ID" value="NZ_FOYZ01000005.1"/>
</dbReference>
<proteinExistence type="predicted"/>
<gene>
    <name evidence="2" type="ORF">SAMN05661086_01646</name>
</gene>
<evidence type="ECO:0000313" key="3">
    <source>
        <dbReference type="Proteomes" id="UP000199659"/>
    </source>
</evidence>
<dbReference type="Proteomes" id="UP000199659">
    <property type="component" value="Unassembled WGS sequence"/>
</dbReference>